<evidence type="ECO:0000313" key="3">
    <source>
        <dbReference type="Proteomes" id="UP000236752"/>
    </source>
</evidence>
<sequence length="327" mass="35592">MGDVNRILVTGGAGYLGRAIVSEARKNGIAVTAIVRSKYPLSWKNDDGIRIVNADLAEFDVQETLAAAASDADVIVHAAGHMGNEKAPHDRDTLRATDHLLKALENAPARRFVLVSSMSVYDYLTVKPGGTVTEATKVESPDKARDVYTASKLRQEHLCQVFCEQDGRGLWMLRIGLVYSKDQLSTAHTGQKFGPVMVQVGKKGEVPVVHVHMAAKAIIAAVLTDPDGTKALNILDDDRPSRLRVIDAIGDKGGPRFAVQVSFPTALVLAKLARPFARYVPGLLKERILRARMMELKYPNDAMHKALNVSSDTTFEELMQIPAEDAA</sequence>
<dbReference type="InterPro" id="IPR051783">
    <property type="entry name" value="NAD(P)-dependent_oxidoreduct"/>
</dbReference>
<dbReference type="Gene3D" id="3.40.50.720">
    <property type="entry name" value="NAD(P)-binding Rossmann-like Domain"/>
    <property type="match status" value="1"/>
</dbReference>
<keyword evidence="3" id="KW-1185">Reference proteome</keyword>
<evidence type="ECO:0000313" key="2">
    <source>
        <dbReference type="EMBL" id="SEG28464.1"/>
    </source>
</evidence>
<dbReference type="SUPFAM" id="SSF51735">
    <property type="entry name" value="NAD(P)-binding Rossmann-fold domains"/>
    <property type="match status" value="1"/>
</dbReference>
<evidence type="ECO:0000259" key="1">
    <source>
        <dbReference type="Pfam" id="PF01370"/>
    </source>
</evidence>
<accession>A0A1H5YWQ5</accession>
<dbReference type="PANTHER" id="PTHR48079">
    <property type="entry name" value="PROTEIN YEEZ"/>
    <property type="match status" value="1"/>
</dbReference>
<dbReference type="PANTHER" id="PTHR48079:SF6">
    <property type="entry name" value="NAD(P)-BINDING DOMAIN-CONTAINING PROTEIN-RELATED"/>
    <property type="match status" value="1"/>
</dbReference>
<feature type="domain" description="NAD-dependent epimerase/dehydratase" evidence="1">
    <location>
        <begin position="7"/>
        <end position="205"/>
    </location>
</feature>
<dbReference type="AlphaFoldDB" id="A0A1H5YWQ5"/>
<dbReference type="EMBL" id="FNUZ01000003">
    <property type="protein sequence ID" value="SEG28464.1"/>
    <property type="molecule type" value="Genomic_DNA"/>
</dbReference>
<dbReference type="OrthoDB" id="7836994at2"/>
<dbReference type="GO" id="GO:0005737">
    <property type="term" value="C:cytoplasm"/>
    <property type="evidence" value="ECO:0007669"/>
    <property type="project" value="TreeGrafter"/>
</dbReference>
<dbReference type="InterPro" id="IPR001509">
    <property type="entry name" value="Epimerase_deHydtase"/>
</dbReference>
<dbReference type="GO" id="GO:0004029">
    <property type="term" value="F:aldehyde dehydrogenase (NAD+) activity"/>
    <property type="evidence" value="ECO:0007669"/>
    <property type="project" value="TreeGrafter"/>
</dbReference>
<dbReference type="Pfam" id="PF01370">
    <property type="entry name" value="Epimerase"/>
    <property type="match status" value="1"/>
</dbReference>
<proteinExistence type="predicted"/>
<dbReference type="InterPro" id="IPR036291">
    <property type="entry name" value="NAD(P)-bd_dom_sf"/>
</dbReference>
<gene>
    <name evidence="2" type="ORF">SAMN04488045_2296</name>
</gene>
<dbReference type="RefSeq" id="WP_160006840.1">
    <property type="nucleotide sequence ID" value="NZ_FNUZ01000003.1"/>
</dbReference>
<protein>
    <submittedName>
        <fullName evidence="2">Nucleoside-diphosphate-sugar epimerase</fullName>
    </submittedName>
</protein>
<name>A0A1H5YWQ5_9RHOB</name>
<organism evidence="2 3">
    <name type="scientific">Thalassococcus halodurans</name>
    <dbReference type="NCBI Taxonomy" id="373675"/>
    <lineage>
        <taxon>Bacteria</taxon>
        <taxon>Pseudomonadati</taxon>
        <taxon>Pseudomonadota</taxon>
        <taxon>Alphaproteobacteria</taxon>
        <taxon>Rhodobacterales</taxon>
        <taxon>Roseobacteraceae</taxon>
        <taxon>Thalassococcus</taxon>
    </lineage>
</organism>
<dbReference type="Proteomes" id="UP000236752">
    <property type="component" value="Unassembled WGS sequence"/>
</dbReference>
<reference evidence="2 3" key="1">
    <citation type="submission" date="2016-10" db="EMBL/GenBank/DDBJ databases">
        <authorList>
            <person name="de Groot N.N."/>
        </authorList>
    </citation>
    <scope>NUCLEOTIDE SEQUENCE [LARGE SCALE GENOMIC DNA]</scope>
    <source>
        <strain evidence="2 3">DSM 26915</strain>
    </source>
</reference>
<dbReference type="CDD" id="cd08946">
    <property type="entry name" value="SDR_e"/>
    <property type="match status" value="1"/>
</dbReference>